<dbReference type="CDD" id="cd02909">
    <property type="entry name" value="cupin_pirin_N"/>
    <property type="match status" value="1"/>
</dbReference>
<dbReference type="GO" id="GO:0046872">
    <property type="term" value="F:metal ion binding"/>
    <property type="evidence" value="ECO:0007669"/>
    <property type="project" value="UniProtKB-KW"/>
</dbReference>
<comment type="caution">
    <text evidence="6">The sequence shown here is derived from an EMBL/GenBank/DDBJ whole genome shotgun (WGS) entry which is preliminary data.</text>
</comment>
<organism evidence="6 7">
    <name type="scientific">Dyadobacter fanqingshengii</name>
    <dbReference type="NCBI Taxonomy" id="2906443"/>
    <lineage>
        <taxon>Bacteria</taxon>
        <taxon>Pseudomonadati</taxon>
        <taxon>Bacteroidota</taxon>
        <taxon>Cytophagia</taxon>
        <taxon>Cytophagales</taxon>
        <taxon>Spirosomataceae</taxon>
        <taxon>Dyadobacter</taxon>
    </lineage>
</organism>
<evidence type="ECO:0000313" key="7">
    <source>
        <dbReference type="Proteomes" id="UP001139700"/>
    </source>
</evidence>
<dbReference type="Gene3D" id="2.60.120.10">
    <property type="entry name" value="Jelly Rolls"/>
    <property type="match status" value="2"/>
</dbReference>
<dbReference type="PANTHER" id="PTHR13903">
    <property type="entry name" value="PIRIN-RELATED"/>
    <property type="match status" value="1"/>
</dbReference>
<feature type="domain" description="Pirin C-terminal" evidence="5">
    <location>
        <begin position="183"/>
        <end position="278"/>
    </location>
</feature>
<evidence type="ECO:0000313" key="6">
    <source>
        <dbReference type="EMBL" id="MCF0039976.1"/>
    </source>
</evidence>
<dbReference type="Pfam" id="PF02678">
    <property type="entry name" value="Pirin"/>
    <property type="match status" value="1"/>
</dbReference>
<dbReference type="InterPro" id="IPR011051">
    <property type="entry name" value="RmlC_Cupin_sf"/>
</dbReference>
<reference evidence="6" key="1">
    <citation type="submission" date="2021-12" db="EMBL/GenBank/DDBJ databases">
        <title>Novel species in genus Dyadobacter.</title>
        <authorList>
            <person name="Ma C."/>
        </authorList>
    </citation>
    <scope>NUCLEOTIDE SEQUENCE</scope>
    <source>
        <strain evidence="6">CY399</strain>
    </source>
</reference>
<evidence type="ECO:0000256" key="3">
    <source>
        <dbReference type="RuleBase" id="RU003457"/>
    </source>
</evidence>
<proteinExistence type="inferred from homology"/>
<dbReference type="AlphaFoldDB" id="A0A9X1P751"/>
<feature type="binding site" evidence="2">
    <location>
        <position position="63"/>
    </location>
    <ligand>
        <name>Fe cation</name>
        <dbReference type="ChEBI" id="CHEBI:24875"/>
    </ligand>
</feature>
<dbReference type="PIRSF" id="PIRSF006232">
    <property type="entry name" value="Pirin"/>
    <property type="match status" value="1"/>
</dbReference>
<keyword evidence="2" id="KW-0479">Metal-binding</keyword>
<dbReference type="Pfam" id="PF05726">
    <property type="entry name" value="Pirin_C"/>
    <property type="match status" value="1"/>
</dbReference>
<feature type="binding site" evidence="2">
    <location>
        <position position="105"/>
    </location>
    <ligand>
        <name>Fe cation</name>
        <dbReference type="ChEBI" id="CHEBI:24875"/>
    </ligand>
</feature>
<dbReference type="SUPFAM" id="SSF51182">
    <property type="entry name" value="RmlC-like cupins"/>
    <property type="match status" value="1"/>
</dbReference>
<dbReference type="InterPro" id="IPR003829">
    <property type="entry name" value="Pirin_N_dom"/>
</dbReference>
<dbReference type="CDD" id="cd02247">
    <property type="entry name" value="cupin_pirin_C"/>
    <property type="match status" value="1"/>
</dbReference>
<comment type="similarity">
    <text evidence="1 3">Belongs to the pirin family.</text>
</comment>
<name>A0A9X1P751_9BACT</name>
<dbReference type="InterPro" id="IPR008778">
    <property type="entry name" value="Pirin_C_dom"/>
</dbReference>
<evidence type="ECO:0000259" key="4">
    <source>
        <dbReference type="Pfam" id="PF02678"/>
    </source>
</evidence>
<evidence type="ECO:0000256" key="1">
    <source>
        <dbReference type="ARBA" id="ARBA00008416"/>
    </source>
</evidence>
<comment type="cofactor">
    <cofactor evidence="2">
        <name>Fe cation</name>
        <dbReference type="ChEBI" id="CHEBI:24875"/>
    </cofactor>
    <text evidence="2">Binds 1 Fe cation per subunit.</text>
</comment>
<evidence type="ECO:0000256" key="2">
    <source>
        <dbReference type="PIRSR" id="PIRSR006232-1"/>
    </source>
</evidence>
<dbReference type="PANTHER" id="PTHR13903:SF8">
    <property type="entry name" value="PIRIN"/>
    <property type="match status" value="1"/>
</dbReference>
<feature type="domain" description="Pirin N-terminal" evidence="4">
    <location>
        <begin position="28"/>
        <end position="122"/>
    </location>
</feature>
<accession>A0A9X1P751</accession>
<gene>
    <name evidence="6" type="ORF">LXM24_07755</name>
</gene>
<dbReference type="EMBL" id="JAJTTA010000002">
    <property type="protein sequence ID" value="MCF0039976.1"/>
    <property type="molecule type" value="Genomic_DNA"/>
</dbReference>
<dbReference type="RefSeq" id="WP_234612406.1">
    <property type="nucleotide sequence ID" value="NZ_CP098806.1"/>
</dbReference>
<protein>
    <submittedName>
        <fullName evidence="6">Pirin family protein</fullName>
    </submittedName>
</protein>
<dbReference type="InterPro" id="IPR014710">
    <property type="entry name" value="RmlC-like_jellyroll"/>
</dbReference>
<keyword evidence="7" id="KW-1185">Reference proteome</keyword>
<evidence type="ECO:0000259" key="5">
    <source>
        <dbReference type="Pfam" id="PF05726"/>
    </source>
</evidence>
<keyword evidence="2" id="KW-0408">Iron</keyword>
<dbReference type="Proteomes" id="UP001139700">
    <property type="component" value="Unassembled WGS sequence"/>
</dbReference>
<feature type="binding site" evidence="2">
    <location>
        <position position="61"/>
    </location>
    <ligand>
        <name>Fe cation</name>
        <dbReference type="ChEBI" id="CHEBI:24875"/>
    </ligand>
</feature>
<feature type="binding site" evidence="2">
    <location>
        <position position="107"/>
    </location>
    <ligand>
        <name>Fe cation</name>
        <dbReference type="ChEBI" id="CHEBI:24875"/>
    </ligand>
</feature>
<dbReference type="InterPro" id="IPR012093">
    <property type="entry name" value="Pirin"/>
</dbReference>
<sequence length="282" mass="31032">MKNRTITNIVFAHEHAMGDMMIKQPLPSEKVAYLDPFVLLHHGQNEIPDNFELRHAGVDPHPHRGFAPVTFVFEGGVHHRDSRGNEGTVFKGGTQWMNAGMGIIHSERPAVAGLQEIIQMWVNTPESHKMDQPGYFPLKAEDTPTYKSEDGLVNVSVVTGNLLGKTGPIPTLSAIDSAMIRGSKGGKVYIPVVESHNAFLYVLGGKVKVNGQEADQHYMTVFGNDGEGFELELLEDTKALFMSGEPSGEKIVAKGPFVMSNETQIMEAYRDYRVGKMGVLIE</sequence>